<evidence type="ECO:0000313" key="3">
    <source>
        <dbReference type="EMBL" id="OWF37419.1"/>
    </source>
</evidence>
<protein>
    <submittedName>
        <fullName evidence="2">LRFamide</fullName>
    </submittedName>
</protein>
<gene>
    <name evidence="3" type="ORF">KP79_PYT04740</name>
</gene>
<dbReference type="EMBL" id="NEDP02005589">
    <property type="protein sequence ID" value="OWF37419.1"/>
    <property type="molecule type" value="Genomic_DNA"/>
</dbReference>
<dbReference type="AlphaFoldDB" id="A0A210PLP4"/>
<evidence type="ECO:0000313" key="2">
    <source>
        <dbReference type="EMBL" id="AXN93518.1"/>
    </source>
</evidence>
<feature type="chain" id="PRO_5036031167" evidence="1">
    <location>
        <begin position="31"/>
        <end position="224"/>
    </location>
</feature>
<name>A0A210PLP4_MIZYE</name>
<keyword evidence="1" id="KW-0732">Signal</keyword>
<evidence type="ECO:0000313" key="4">
    <source>
        <dbReference type="Proteomes" id="UP000242188"/>
    </source>
</evidence>
<sequence>MKCLLKSTARTTLGLLTLCIALEAFPYICSDCFPDDERCILKCSLQGQETNNLDSMSNVNSNRKRFQQQLRFGKRGPVGVTDQANDLEESFRPQLRFGKRSRLPSKRRFMSHMRFGKRDFQFDYKSLQPQERSGRIPDAEISSLDTPRSSTGVLEIPAIFYGQGQEKRFRPQGRFGKRLRPGYETISETNNLPLYKGSPQTTSKEELTFDFDDMAVIGYQLPEK</sequence>
<organism evidence="3 4">
    <name type="scientific">Mizuhopecten yessoensis</name>
    <name type="common">Japanese scallop</name>
    <name type="synonym">Patinopecten yessoensis</name>
    <dbReference type="NCBI Taxonomy" id="6573"/>
    <lineage>
        <taxon>Eukaryota</taxon>
        <taxon>Metazoa</taxon>
        <taxon>Spiralia</taxon>
        <taxon>Lophotrochozoa</taxon>
        <taxon>Mollusca</taxon>
        <taxon>Bivalvia</taxon>
        <taxon>Autobranchia</taxon>
        <taxon>Pteriomorphia</taxon>
        <taxon>Pectinida</taxon>
        <taxon>Pectinoidea</taxon>
        <taxon>Pectinidae</taxon>
        <taxon>Mizuhopecten</taxon>
    </lineage>
</organism>
<reference evidence="2" key="2">
    <citation type="submission" date="2018-03" db="EMBL/GenBank/DDBJ databases">
        <title>Identification and characterization of neuropeptides by transcriptome and proteome analyses in a bivalve mollusc Patinopecten yessoensis.</title>
        <authorList>
            <person name="Zhang M."/>
            <person name="Wang Y."/>
            <person name="Li Y."/>
            <person name="Li W."/>
            <person name="Li R."/>
            <person name="Xie X."/>
            <person name="Wang S."/>
            <person name="Hu X."/>
            <person name="Zhang L."/>
            <person name="Bao Z."/>
        </authorList>
    </citation>
    <scope>NUCLEOTIDE SEQUENCE</scope>
    <source>
        <tissue evidence="2">Ganglion</tissue>
    </source>
</reference>
<proteinExistence type="evidence at transcript level"/>
<dbReference type="STRING" id="6573.A0A210PLP4"/>
<keyword evidence="4" id="KW-1185">Reference proteome</keyword>
<evidence type="ECO:0000256" key="1">
    <source>
        <dbReference type="SAM" id="SignalP"/>
    </source>
</evidence>
<accession>A0A210PLP4</accession>
<dbReference type="EMBL" id="MH045250">
    <property type="protein sequence ID" value="AXN93518.1"/>
    <property type="molecule type" value="mRNA"/>
</dbReference>
<feature type="signal peptide" evidence="1">
    <location>
        <begin position="1"/>
        <end position="30"/>
    </location>
</feature>
<reference evidence="3 4" key="1">
    <citation type="journal article" date="2017" name="Nat. Ecol. Evol.">
        <title>Scallop genome provides insights into evolution of bilaterian karyotype and development.</title>
        <authorList>
            <person name="Wang S."/>
            <person name="Zhang J."/>
            <person name="Jiao W."/>
            <person name="Li J."/>
            <person name="Xun X."/>
            <person name="Sun Y."/>
            <person name="Guo X."/>
            <person name="Huan P."/>
            <person name="Dong B."/>
            <person name="Zhang L."/>
            <person name="Hu X."/>
            <person name="Sun X."/>
            <person name="Wang J."/>
            <person name="Zhao C."/>
            <person name="Wang Y."/>
            <person name="Wang D."/>
            <person name="Huang X."/>
            <person name="Wang R."/>
            <person name="Lv J."/>
            <person name="Li Y."/>
            <person name="Zhang Z."/>
            <person name="Liu B."/>
            <person name="Lu W."/>
            <person name="Hui Y."/>
            <person name="Liang J."/>
            <person name="Zhou Z."/>
            <person name="Hou R."/>
            <person name="Li X."/>
            <person name="Liu Y."/>
            <person name="Li H."/>
            <person name="Ning X."/>
            <person name="Lin Y."/>
            <person name="Zhao L."/>
            <person name="Xing Q."/>
            <person name="Dou J."/>
            <person name="Li Y."/>
            <person name="Mao J."/>
            <person name="Guo H."/>
            <person name="Dou H."/>
            <person name="Li T."/>
            <person name="Mu C."/>
            <person name="Jiang W."/>
            <person name="Fu Q."/>
            <person name="Fu X."/>
            <person name="Miao Y."/>
            <person name="Liu J."/>
            <person name="Yu Q."/>
            <person name="Li R."/>
            <person name="Liao H."/>
            <person name="Li X."/>
            <person name="Kong Y."/>
            <person name="Jiang Z."/>
            <person name="Chourrout D."/>
            <person name="Li R."/>
            <person name="Bao Z."/>
        </authorList>
    </citation>
    <scope>NUCLEOTIDE SEQUENCE [LARGE SCALE GENOMIC DNA]</scope>
    <source>
        <strain evidence="3 4">PY_sf001</strain>
    </source>
</reference>
<dbReference type="Proteomes" id="UP000242188">
    <property type="component" value="Unassembled WGS sequence"/>
</dbReference>